<dbReference type="Pfam" id="PF11306">
    <property type="entry name" value="DUF3108"/>
    <property type="match status" value="1"/>
</dbReference>
<evidence type="ECO:0000313" key="1">
    <source>
        <dbReference type="EMBL" id="SUZ69850.1"/>
    </source>
</evidence>
<reference evidence="1" key="1">
    <citation type="submission" date="2018-05" db="EMBL/GenBank/DDBJ databases">
        <authorList>
            <person name="Lanie J.A."/>
            <person name="Ng W.-L."/>
            <person name="Kazmierczak K.M."/>
            <person name="Andrzejewski T.M."/>
            <person name="Davidsen T.M."/>
            <person name="Wayne K.J."/>
            <person name="Tettelin H."/>
            <person name="Glass J.I."/>
            <person name="Rusch D."/>
            <person name="Podicherti R."/>
            <person name="Tsui H.-C.T."/>
            <person name="Winkler M.E."/>
        </authorList>
    </citation>
    <scope>NUCLEOTIDE SEQUENCE</scope>
</reference>
<accession>A0A381PSG3</accession>
<protein>
    <recommendedName>
        <fullName evidence="2">DUF3108 domain-containing protein</fullName>
    </recommendedName>
</protein>
<gene>
    <name evidence="1" type="ORF">METZ01_LOCUS22704</name>
</gene>
<sequence length="229" mass="26988">MFGFLNAGEAILTIDKDLHSVNNLPTYKVNVYGRSVGIFDFFFTVRDNWGVYLDTSNLKPLKFYKYLLEGKYKKNEILNFNESDSVEIIRLDKSLKKSIESYNLHFEDDIQKIIRSYFMNYWIASVVYLRSLDYKNISGDIRISIPYFEDNEKFDYKMKFLGREVIKTKIGEINSLLFAPEIPKNKLFKEEDAVKFWLSDDKNKVPLKLSAKMNFGTFEIEVLDYSNIN</sequence>
<dbReference type="EMBL" id="UINC01001072">
    <property type="protein sequence ID" value="SUZ69850.1"/>
    <property type="molecule type" value="Genomic_DNA"/>
</dbReference>
<dbReference type="InterPro" id="IPR021457">
    <property type="entry name" value="DUF3108"/>
</dbReference>
<evidence type="ECO:0008006" key="2">
    <source>
        <dbReference type="Google" id="ProtNLM"/>
    </source>
</evidence>
<proteinExistence type="predicted"/>
<dbReference type="AlphaFoldDB" id="A0A381PSG3"/>
<name>A0A381PSG3_9ZZZZ</name>
<organism evidence="1">
    <name type="scientific">marine metagenome</name>
    <dbReference type="NCBI Taxonomy" id="408172"/>
    <lineage>
        <taxon>unclassified sequences</taxon>
        <taxon>metagenomes</taxon>
        <taxon>ecological metagenomes</taxon>
    </lineage>
</organism>